<evidence type="ECO:0000256" key="4">
    <source>
        <dbReference type="ARBA" id="ARBA00023284"/>
    </source>
</evidence>
<dbReference type="PANTHER" id="PTHR42852:SF6">
    <property type="entry name" value="THIOL:DISULFIDE INTERCHANGE PROTEIN DSBE"/>
    <property type="match status" value="1"/>
</dbReference>
<dbReference type="GO" id="GO:0017004">
    <property type="term" value="P:cytochrome complex assembly"/>
    <property type="evidence" value="ECO:0007669"/>
    <property type="project" value="UniProtKB-KW"/>
</dbReference>
<evidence type="ECO:0000313" key="8">
    <source>
        <dbReference type="Proteomes" id="UP000243753"/>
    </source>
</evidence>
<name>A0AAC9Z1K0_9FLAO</name>
<reference evidence="8" key="1">
    <citation type="submission" date="2017-06" db="EMBL/GenBank/DDBJ databases">
        <title>Capnocytophaga spp. assemblies.</title>
        <authorList>
            <person name="Gulvik C.A."/>
        </authorList>
    </citation>
    <scope>NUCLEOTIDE SEQUENCE [LARGE SCALE GENOMIC DNA]</scope>
    <source>
        <strain evidence="8">H3936</strain>
    </source>
</reference>
<dbReference type="SUPFAM" id="SSF52833">
    <property type="entry name" value="Thioredoxin-like"/>
    <property type="match status" value="1"/>
</dbReference>
<dbReference type="Gene3D" id="3.40.30.10">
    <property type="entry name" value="Glutaredoxin"/>
    <property type="match status" value="1"/>
</dbReference>
<dbReference type="Pfam" id="PF13905">
    <property type="entry name" value="Thioredoxin_8"/>
    <property type="match status" value="1"/>
</dbReference>
<dbReference type="GO" id="GO:0030313">
    <property type="term" value="C:cell envelope"/>
    <property type="evidence" value="ECO:0007669"/>
    <property type="project" value="UniProtKB-SubCell"/>
</dbReference>
<keyword evidence="5" id="KW-0175">Coiled coil</keyword>
<organism evidence="7 8">
    <name type="scientific">Capnocytophaga canimorsus</name>
    <dbReference type="NCBI Taxonomy" id="28188"/>
    <lineage>
        <taxon>Bacteria</taxon>
        <taxon>Pseudomonadati</taxon>
        <taxon>Bacteroidota</taxon>
        <taxon>Flavobacteriia</taxon>
        <taxon>Flavobacteriales</taxon>
        <taxon>Flavobacteriaceae</taxon>
        <taxon>Capnocytophaga</taxon>
    </lineage>
</organism>
<dbReference type="EMBL" id="CP022389">
    <property type="protein sequence ID" value="ATA92861.1"/>
    <property type="molecule type" value="Genomic_DNA"/>
</dbReference>
<sequence length="470" mass="54385">MYIRQNLILKLFYIKMRKISVLLLSAISLLACQKNEKTIINGKFSSYYGMPAKIVGEDIDKELIIKEDGTFSDTLSVPSNHYTIVAGGAIIPIYLTQGNHLTINADFSENPLKTEFIGKDAKASEYLQNKMKLNSENEATYKEMFAQKPEDFTKSIQEVENKLAKLLEDHASKLEKSFVKLEEKENKFYILGLKTIYPALHKEFTQEEIQMPEAFEQELATLDLDNPEDFKKYPAYKRLVINTFTKNFFELQADKLSEDYPKRWLNFLNKIKSLKTKDLKKEIAPFIAYEMDASNNKESNQMILEILKENITDSLALQQINQKYASLEKLYPGNDVPNFNFENFKGGKTTLESLRGKLVYIDLWATWCVPCLKEIPALQALEKEYHDKDIVFVSISIDQKYEDWKKYLTENKLSGIQLYADLTTENNFAQELEVHSIPYFILLDKHGKIIRVNAPRPSDPQIKKLIDSHL</sequence>
<dbReference type="PROSITE" id="PS51352">
    <property type="entry name" value="THIOREDOXIN_2"/>
    <property type="match status" value="1"/>
</dbReference>
<evidence type="ECO:0000313" key="7">
    <source>
        <dbReference type="EMBL" id="ATA92861.1"/>
    </source>
</evidence>
<comment type="subcellular location">
    <subcellularLocation>
        <location evidence="1">Cell envelope</location>
    </subcellularLocation>
</comment>
<dbReference type="InterPro" id="IPR050553">
    <property type="entry name" value="Thioredoxin_ResA/DsbE_sf"/>
</dbReference>
<keyword evidence="4" id="KW-0676">Redox-active center</keyword>
<dbReference type="InterPro" id="IPR036249">
    <property type="entry name" value="Thioredoxin-like_sf"/>
</dbReference>
<feature type="domain" description="Thioredoxin" evidence="6">
    <location>
        <begin position="330"/>
        <end position="470"/>
    </location>
</feature>
<dbReference type="PANTHER" id="PTHR42852">
    <property type="entry name" value="THIOL:DISULFIDE INTERCHANGE PROTEIN DSBE"/>
    <property type="match status" value="1"/>
</dbReference>
<dbReference type="PROSITE" id="PS51257">
    <property type="entry name" value="PROKAR_LIPOPROTEIN"/>
    <property type="match status" value="1"/>
</dbReference>
<dbReference type="CDD" id="cd02966">
    <property type="entry name" value="TlpA_like_family"/>
    <property type="match status" value="1"/>
</dbReference>
<gene>
    <name evidence="7" type="ORF">CGC54_00055</name>
</gene>
<keyword evidence="7" id="KW-0413">Isomerase</keyword>
<dbReference type="GO" id="GO:0016853">
    <property type="term" value="F:isomerase activity"/>
    <property type="evidence" value="ECO:0007669"/>
    <property type="project" value="UniProtKB-KW"/>
</dbReference>
<feature type="coiled-coil region" evidence="5">
    <location>
        <begin position="156"/>
        <end position="187"/>
    </location>
</feature>
<evidence type="ECO:0000256" key="2">
    <source>
        <dbReference type="ARBA" id="ARBA00022748"/>
    </source>
</evidence>
<keyword evidence="3" id="KW-1015">Disulfide bond</keyword>
<evidence type="ECO:0000256" key="3">
    <source>
        <dbReference type="ARBA" id="ARBA00023157"/>
    </source>
</evidence>
<protein>
    <submittedName>
        <fullName evidence="7">Thiol-disulfide isomerase</fullName>
    </submittedName>
</protein>
<dbReference type="InterPro" id="IPR013766">
    <property type="entry name" value="Thioredoxin_domain"/>
</dbReference>
<dbReference type="InterPro" id="IPR012336">
    <property type="entry name" value="Thioredoxin-like_fold"/>
</dbReference>
<keyword evidence="2" id="KW-0201">Cytochrome c-type biogenesis</keyword>
<evidence type="ECO:0000256" key="1">
    <source>
        <dbReference type="ARBA" id="ARBA00004196"/>
    </source>
</evidence>
<evidence type="ECO:0000256" key="5">
    <source>
        <dbReference type="SAM" id="Coils"/>
    </source>
</evidence>
<accession>A0AAC9Z1K0</accession>
<evidence type="ECO:0000259" key="6">
    <source>
        <dbReference type="PROSITE" id="PS51352"/>
    </source>
</evidence>
<dbReference type="Proteomes" id="UP000243753">
    <property type="component" value="Chromosome"/>
</dbReference>
<dbReference type="AlphaFoldDB" id="A0AAC9Z1K0"/>
<proteinExistence type="predicted"/>